<reference evidence="1" key="1">
    <citation type="submission" date="2022-05" db="EMBL/GenBank/DDBJ databases">
        <title>Sphingomonas sp. strain RMG20 Genome sequencing and assembly.</title>
        <authorList>
            <person name="Kim I."/>
        </authorList>
    </citation>
    <scope>NUCLEOTIDE SEQUENCE</scope>
    <source>
        <strain evidence="1">RMG20</strain>
    </source>
</reference>
<dbReference type="EMBL" id="CP098401">
    <property type="protein sequence ID" value="URW76838.1"/>
    <property type="molecule type" value="Genomic_DNA"/>
</dbReference>
<proteinExistence type="predicted"/>
<name>A0ABY4TWR1_9SPHN</name>
<organism evidence="1 2">
    <name type="scientific">Sphingomonas donggukensis</name>
    <dbReference type="NCBI Taxonomy" id="2949093"/>
    <lineage>
        <taxon>Bacteria</taxon>
        <taxon>Pseudomonadati</taxon>
        <taxon>Pseudomonadota</taxon>
        <taxon>Alphaproteobacteria</taxon>
        <taxon>Sphingomonadales</taxon>
        <taxon>Sphingomonadaceae</taxon>
        <taxon>Sphingomonas</taxon>
    </lineage>
</organism>
<accession>A0ABY4TWR1</accession>
<dbReference type="RefSeq" id="WP_250754570.1">
    <property type="nucleotide sequence ID" value="NZ_CP098401.1"/>
</dbReference>
<evidence type="ECO:0000313" key="1">
    <source>
        <dbReference type="EMBL" id="URW76838.1"/>
    </source>
</evidence>
<dbReference type="Proteomes" id="UP001055580">
    <property type="component" value="Chromosome"/>
</dbReference>
<sequence>MMLALVLLWPIAFARRPAPVVPTAHAVTLAIPAPVPVTIRPRSTAGSGGGAACFARYQASFDACSGDERDACRLIALDRWDRCAASDAPAR</sequence>
<protein>
    <submittedName>
        <fullName evidence="1">Uncharacterized protein</fullName>
    </submittedName>
</protein>
<evidence type="ECO:0000313" key="2">
    <source>
        <dbReference type="Proteomes" id="UP001055580"/>
    </source>
</evidence>
<keyword evidence="2" id="KW-1185">Reference proteome</keyword>
<gene>
    <name evidence="1" type="ORF">M9980_06495</name>
</gene>